<evidence type="ECO:0000313" key="2">
    <source>
        <dbReference type="EMBL" id="SDF55027.1"/>
    </source>
</evidence>
<evidence type="ECO:0000313" key="3">
    <source>
        <dbReference type="Proteomes" id="UP000323502"/>
    </source>
</evidence>
<dbReference type="EMBL" id="FNBI01000004">
    <property type="protein sequence ID" value="SDF55027.1"/>
    <property type="molecule type" value="Genomic_DNA"/>
</dbReference>
<dbReference type="GO" id="GO:0004803">
    <property type="term" value="F:transposase activity"/>
    <property type="evidence" value="ECO:0007669"/>
    <property type="project" value="InterPro"/>
</dbReference>
<dbReference type="Proteomes" id="UP000323502">
    <property type="component" value="Unassembled WGS sequence"/>
</dbReference>
<proteinExistence type="predicted"/>
<dbReference type="PANTHER" id="PTHR46889:SF4">
    <property type="entry name" value="TRANSPOSASE INSO FOR INSERTION SEQUENCE ELEMENT IS911B-RELATED"/>
    <property type="match status" value="1"/>
</dbReference>
<name>A0A1G7LZU7_9SPHN</name>
<evidence type="ECO:0000256" key="1">
    <source>
        <dbReference type="SAM" id="MobiDB-lite"/>
    </source>
</evidence>
<dbReference type="PANTHER" id="PTHR46889">
    <property type="entry name" value="TRANSPOSASE INSF FOR INSERTION SEQUENCE IS3B-RELATED"/>
    <property type="match status" value="1"/>
</dbReference>
<dbReference type="Pfam" id="PF01527">
    <property type="entry name" value="HTH_Tnp_1"/>
    <property type="match status" value="1"/>
</dbReference>
<reference evidence="2 3" key="1">
    <citation type="submission" date="2016-10" db="EMBL/GenBank/DDBJ databases">
        <authorList>
            <person name="Varghese N."/>
            <person name="Submissions S."/>
        </authorList>
    </citation>
    <scope>NUCLEOTIDE SEQUENCE [LARGE SCALE GENOMIC DNA]</scope>
    <source>
        <strain evidence="2 3">S7-754</strain>
    </source>
</reference>
<sequence>MASTPKGRFTDVFKREAVALWETSGRPQAEIAAGLGIVPTLLRRWQRKQQESSAPAAGPAAKPPVSTMASPADQASEIARLRLQVGPGADGARHIEKSRRHLCGDAAVKFAFIEQHASTWPSERHVPHVRRVAQRLLRLSWPGTECANDGELGAARRHAPAPGAPSGVLRSPRMHAALRAESRPCSRGHVKRLMRRHRFYALAGRRFRPYTTDRRHYLPIVPNLLAQNFVATAPNLMWLADIR</sequence>
<dbReference type="AlphaFoldDB" id="A0A1G7LZU7"/>
<dbReference type="GO" id="GO:0006313">
    <property type="term" value="P:DNA transposition"/>
    <property type="evidence" value="ECO:0007669"/>
    <property type="project" value="InterPro"/>
</dbReference>
<organism evidence="2 3">
    <name type="scientific">Sphingomonas carotinifaciens</name>
    <dbReference type="NCBI Taxonomy" id="1166323"/>
    <lineage>
        <taxon>Bacteria</taxon>
        <taxon>Pseudomonadati</taxon>
        <taxon>Pseudomonadota</taxon>
        <taxon>Alphaproteobacteria</taxon>
        <taxon>Sphingomonadales</taxon>
        <taxon>Sphingomonadaceae</taxon>
        <taxon>Sphingomonas</taxon>
    </lineage>
</organism>
<protein>
    <submittedName>
        <fullName evidence="2">Transposase</fullName>
    </submittedName>
</protein>
<accession>A0A1G7LZU7</accession>
<feature type="compositionally biased region" description="Low complexity" evidence="1">
    <location>
        <begin position="54"/>
        <end position="64"/>
    </location>
</feature>
<dbReference type="InterPro" id="IPR002514">
    <property type="entry name" value="Transposase_8"/>
</dbReference>
<dbReference type="SUPFAM" id="SSF46689">
    <property type="entry name" value="Homeodomain-like"/>
    <property type="match status" value="1"/>
</dbReference>
<keyword evidence="3" id="KW-1185">Reference proteome</keyword>
<gene>
    <name evidence="2" type="ORF">SAMN05216557_10426</name>
</gene>
<feature type="region of interest" description="Disordered" evidence="1">
    <location>
        <begin position="46"/>
        <end position="73"/>
    </location>
</feature>
<dbReference type="InterPro" id="IPR009057">
    <property type="entry name" value="Homeodomain-like_sf"/>
</dbReference>
<dbReference type="Gene3D" id="1.10.10.60">
    <property type="entry name" value="Homeodomain-like"/>
    <property type="match status" value="1"/>
</dbReference>
<dbReference type="GO" id="GO:0003677">
    <property type="term" value="F:DNA binding"/>
    <property type="evidence" value="ECO:0007669"/>
    <property type="project" value="InterPro"/>
</dbReference>
<dbReference type="InterPro" id="IPR050900">
    <property type="entry name" value="Transposase_IS3/IS150/IS904"/>
</dbReference>